<organism evidence="1 2">
    <name type="scientific">Auriscalpium vulgare</name>
    <dbReference type="NCBI Taxonomy" id="40419"/>
    <lineage>
        <taxon>Eukaryota</taxon>
        <taxon>Fungi</taxon>
        <taxon>Dikarya</taxon>
        <taxon>Basidiomycota</taxon>
        <taxon>Agaricomycotina</taxon>
        <taxon>Agaricomycetes</taxon>
        <taxon>Russulales</taxon>
        <taxon>Auriscalpiaceae</taxon>
        <taxon>Auriscalpium</taxon>
    </lineage>
</organism>
<evidence type="ECO:0000313" key="2">
    <source>
        <dbReference type="Proteomes" id="UP000814033"/>
    </source>
</evidence>
<proteinExistence type="predicted"/>
<sequence length="343" mass="38848">MTPTLPLDVNVLIIDWVFRLSQHAMIDYPTLHACALVCRAWTPSAQRLLFRRILSTSLHYRYCDVQLLVRTLETRPHLAAHVRFIRVAWPLHPPVYGTICLRLLELCPRVQGISLWDWQYYNEPVSAELDARWRAIQLRPVLLEVFSTDSSINAVVQMCRGVRTLILRAGYSGDALPPTVESLEIHGGSHCPALSKPLPALRALCLLSPKWSSAAAWRLVSRGVLPQLESLVLEGAFPPREILEQLTQLQTLVVDTLPAQHVPLPPPLRHFGYHAWGQSPVVRGECVVGLLCMLPGLRLVTVTRGVPHYVRAALERMCRDTGAEFGTYVLRYHFRQPKHVDWI</sequence>
<evidence type="ECO:0000313" key="1">
    <source>
        <dbReference type="EMBL" id="KAI0039422.1"/>
    </source>
</evidence>
<reference evidence="1" key="1">
    <citation type="submission" date="2021-02" db="EMBL/GenBank/DDBJ databases">
        <authorList>
            <consortium name="DOE Joint Genome Institute"/>
            <person name="Ahrendt S."/>
            <person name="Looney B.P."/>
            <person name="Miyauchi S."/>
            <person name="Morin E."/>
            <person name="Drula E."/>
            <person name="Courty P.E."/>
            <person name="Chicoki N."/>
            <person name="Fauchery L."/>
            <person name="Kohler A."/>
            <person name="Kuo A."/>
            <person name="Labutti K."/>
            <person name="Pangilinan J."/>
            <person name="Lipzen A."/>
            <person name="Riley R."/>
            <person name="Andreopoulos W."/>
            <person name="He G."/>
            <person name="Johnson J."/>
            <person name="Barry K.W."/>
            <person name="Grigoriev I.V."/>
            <person name="Nagy L."/>
            <person name="Hibbett D."/>
            <person name="Henrissat B."/>
            <person name="Matheny P.B."/>
            <person name="Labbe J."/>
            <person name="Martin F."/>
        </authorList>
    </citation>
    <scope>NUCLEOTIDE SEQUENCE</scope>
    <source>
        <strain evidence="1">FP105234-sp</strain>
    </source>
</reference>
<gene>
    <name evidence="1" type="ORF">FA95DRAFT_1612588</name>
</gene>
<comment type="caution">
    <text evidence="1">The sequence shown here is derived from an EMBL/GenBank/DDBJ whole genome shotgun (WGS) entry which is preliminary data.</text>
</comment>
<keyword evidence="2" id="KW-1185">Reference proteome</keyword>
<accession>A0ACB8R678</accession>
<dbReference type="Proteomes" id="UP000814033">
    <property type="component" value="Unassembled WGS sequence"/>
</dbReference>
<name>A0ACB8R678_9AGAM</name>
<dbReference type="EMBL" id="MU276307">
    <property type="protein sequence ID" value="KAI0039422.1"/>
    <property type="molecule type" value="Genomic_DNA"/>
</dbReference>
<protein>
    <submittedName>
        <fullName evidence="1">Uncharacterized protein</fullName>
    </submittedName>
</protein>
<reference evidence="1" key="2">
    <citation type="journal article" date="2022" name="New Phytol.">
        <title>Evolutionary transition to the ectomycorrhizal habit in the genomes of a hyperdiverse lineage of mushroom-forming fungi.</title>
        <authorList>
            <person name="Looney B."/>
            <person name="Miyauchi S."/>
            <person name="Morin E."/>
            <person name="Drula E."/>
            <person name="Courty P.E."/>
            <person name="Kohler A."/>
            <person name="Kuo A."/>
            <person name="LaButti K."/>
            <person name="Pangilinan J."/>
            <person name="Lipzen A."/>
            <person name="Riley R."/>
            <person name="Andreopoulos W."/>
            <person name="He G."/>
            <person name="Johnson J."/>
            <person name="Nolan M."/>
            <person name="Tritt A."/>
            <person name="Barry K.W."/>
            <person name="Grigoriev I.V."/>
            <person name="Nagy L.G."/>
            <person name="Hibbett D."/>
            <person name="Henrissat B."/>
            <person name="Matheny P.B."/>
            <person name="Labbe J."/>
            <person name="Martin F.M."/>
        </authorList>
    </citation>
    <scope>NUCLEOTIDE SEQUENCE</scope>
    <source>
        <strain evidence="1">FP105234-sp</strain>
    </source>
</reference>